<feature type="region of interest" description="Disordered" evidence="1">
    <location>
        <begin position="213"/>
        <end position="245"/>
    </location>
</feature>
<evidence type="ECO:0000313" key="4">
    <source>
        <dbReference type="Proteomes" id="UP000784294"/>
    </source>
</evidence>
<feature type="compositionally biased region" description="Basic and acidic residues" evidence="1">
    <location>
        <begin position="51"/>
        <end position="60"/>
    </location>
</feature>
<dbReference type="EMBL" id="CAAALY010058154">
    <property type="protein sequence ID" value="VEL22740.1"/>
    <property type="molecule type" value="Genomic_DNA"/>
</dbReference>
<proteinExistence type="predicted"/>
<dbReference type="Proteomes" id="UP000784294">
    <property type="component" value="Unassembled WGS sequence"/>
</dbReference>
<reference evidence="3" key="1">
    <citation type="submission" date="2018-11" db="EMBL/GenBank/DDBJ databases">
        <authorList>
            <consortium name="Pathogen Informatics"/>
        </authorList>
    </citation>
    <scope>NUCLEOTIDE SEQUENCE</scope>
</reference>
<evidence type="ECO:0000313" key="3">
    <source>
        <dbReference type="EMBL" id="VEL22740.1"/>
    </source>
</evidence>
<evidence type="ECO:0000256" key="2">
    <source>
        <dbReference type="SAM" id="SignalP"/>
    </source>
</evidence>
<sequence>MSALTLHFFCALGLRARLPYALLRRQFTWSSETPFKDAEQQRMLESRSVTKHMERDRPQDYSETNAEALDLENEVTMPNMSSSLSTHGFPAVDYQIKFLKNIQRGHKRSLFGRPSLGRCTPSSTGYQLIGTGSSTPNFGLEELSSSGYAVAYSFSGLSEENDEVEKRNCKIKETAKLSSVNWSNLTTSEPEKRMNEIRLDNISVNHSGFDELHHMSSASDRGSDAIQMEEDEDEEQPDGEQEDNGDEATFLDFQVHNVQNDKPTRSLIQGAADNLQRFMALVKLIKPRQHRTMPTQSQHRLLNMALKSDGVEQSMEASQELHEIDLLN</sequence>
<evidence type="ECO:0000256" key="1">
    <source>
        <dbReference type="SAM" id="MobiDB-lite"/>
    </source>
</evidence>
<organism evidence="3 4">
    <name type="scientific">Protopolystoma xenopodis</name>
    <dbReference type="NCBI Taxonomy" id="117903"/>
    <lineage>
        <taxon>Eukaryota</taxon>
        <taxon>Metazoa</taxon>
        <taxon>Spiralia</taxon>
        <taxon>Lophotrochozoa</taxon>
        <taxon>Platyhelminthes</taxon>
        <taxon>Monogenea</taxon>
        <taxon>Polyopisthocotylea</taxon>
        <taxon>Polystomatidea</taxon>
        <taxon>Polystomatidae</taxon>
        <taxon>Protopolystoma</taxon>
    </lineage>
</organism>
<accession>A0A448WXJ4</accession>
<dbReference type="AlphaFoldDB" id="A0A448WXJ4"/>
<name>A0A448WXJ4_9PLAT</name>
<gene>
    <name evidence="3" type="ORF">PXEA_LOCUS16180</name>
</gene>
<feature type="signal peptide" evidence="2">
    <location>
        <begin position="1"/>
        <end position="16"/>
    </location>
</feature>
<feature type="compositionally biased region" description="Acidic residues" evidence="1">
    <location>
        <begin position="227"/>
        <end position="245"/>
    </location>
</feature>
<comment type="caution">
    <text evidence="3">The sequence shown here is derived from an EMBL/GenBank/DDBJ whole genome shotgun (WGS) entry which is preliminary data.</text>
</comment>
<feature type="chain" id="PRO_5019266204" evidence="2">
    <location>
        <begin position="17"/>
        <end position="328"/>
    </location>
</feature>
<keyword evidence="2" id="KW-0732">Signal</keyword>
<keyword evidence="4" id="KW-1185">Reference proteome</keyword>
<feature type="region of interest" description="Disordered" evidence="1">
    <location>
        <begin position="40"/>
        <end position="63"/>
    </location>
</feature>
<protein>
    <submittedName>
        <fullName evidence="3">Uncharacterized protein</fullName>
    </submittedName>
</protein>